<protein>
    <submittedName>
        <fullName evidence="1">Uncharacterized protein</fullName>
    </submittedName>
</protein>
<sequence>MKILNAITATLLALIGLATALPAAVDLALDLPANGVLVMKPVQGNGTFPFSTGSSEFTADQFLHTAYFCTDEDWTGLCIGIGFPTSECWNLRPDGGFCRAITSFGPDQNTFCLLYTTPLCQMGVGANSVAGYFWPGTGNVEEAFNDRFVAMQCMAKKQAS</sequence>
<name>A0ACC2ZDN5_9PEZI</name>
<accession>A0ACC2ZDN5</accession>
<reference evidence="1" key="1">
    <citation type="submission" date="2022-10" db="EMBL/GenBank/DDBJ databases">
        <title>Culturing micro-colonial fungi from biological soil crusts in the Mojave desert and describing Neophaeococcomyces mojavensis, and introducing the new genera and species Taxawa tesnikishii.</title>
        <authorList>
            <person name="Kurbessoian T."/>
            <person name="Stajich J.E."/>
        </authorList>
    </citation>
    <scope>NUCLEOTIDE SEQUENCE</scope>
    <source>
        <strain evidence="1">JES_115</strain>
    </source>
</reference>
<dbReference type="Proteomes" id="UP001172680">
    <property type="component" value="Unassembled WGS sequence"/>
</dbReference>
<proteinExistence type="predicted"/>
<keyword evidence="2" id="KW-1185">Reference proteome</keyword>
<gene>
    <name evidence="1" type="ORF">H2199_002896</name>
</gene>
<evidence type="ECO:0000313" key="1">
    <source>
        <dbReference type="EMBL" id="KAJ9645853.1"/>
    </source>
</evidence>
<dbReference type="EMBL" id="JAPDRP010000007">
    <property type="protein sequence ID" value="KAJ9645853.1"/>
    <property type="molecule type" value="Genomic_DNA"/>
</dbReference>
<evidence type="ECO:0000313" key="2">
    <source>
        <dbReference type="Proteomes" id="UP001172680"/>
    </source>
</evidence>
<comment type="caution">
    <text evidence="1">The sequence shown here is derived from an EMBL/GenBank/DDBJ whole genome shotgun (WGS) entry which is preliminary data.</text>
</comment>
<organism evidence="1 2">
    <name type="scientific">Coniosporium tulheliwenetii</name>
    <dbReference type="NCBI Taxonomy" id="3383036"/>
    <lineage>
        <taxon>Eukaryota</taxon>
        <taxon>Fungi</taxon>
        <taxon>Dikarya</taxon>
        <taxon>Ascomycota</taxon>
        <taxon>Pezizomycotina</taxon>
        <taxon>Dothideomycetes</taxon>
        <taxon>Dothideomycetes incertae sedis</taxon>
        <taxon>Coniosporium</taxon>
    </lineage>
</organism>